<comment type="similarity">
    <text evidence="1">Belongs to the peptidase S33 family.</text>
</comment>
<evidence type="ECO:0000256" key="1">
    <source>
        <dbReference type="ARBA" id="ARBA00010088"/>
    </source>
</evidence>
<dbReference type="PANTHER" id="PTHR21661:SF35">
    <property type="entry name" value="EPOXIDE HYDROLASE"/>
    <property type="match status" value="1"/>
</dbReference>
<dbReference type="Proteomes" id="UP000664203">
    <property type="component" value="Unassembled WGS sequence"/>
</dbReference>
<dbReference type="Gene3D" id="3.40.50.1820">
    <property type="entry name" value="alpha/beta hydrolase"/>
    <property type="match status" value="1"/>
</dbReference>
<keyword evidence="4" id="KW-1185">Reference proteome</keyword>
<dbReference type="PANTHER" id="PTHR21661">
    <property type="entry name" value="EPOXIDE HYDROLASE 1-RELATED"/>
    <property type="match status" value="1"/>
</dbReference>
<dbReference type="AlphaFoldDB" id="A0A8H3J8R3"/>
<organism evidence="3 4">
    <name type="scientific">Alectoria fallacina</name>
    <dbReference type="NCBI Taxonomy" id="1903189"/>
    <lineage>
        <taxon>Eukaryota</taxon>
        <taxon>Fungi</taxon>
        <taxon>Dikarya</taxon>
        <taxon>Ascomycota</taxon>
        <taxon>Pezizomycotina</taxon>
        <taxon>Lecanoromycetes</taxon>
        <taxon>OSLEUM clade</taxon>
        <taxon>Lecanoromycetidae</taxon>
        <taxon>Lecanorales</taxon>
        <taxon>Lecanorineae</taxon>
        <taxon>Parmeliaceae</taxon>
        <taxon>Alectoria</taxon>
    </lineage>
</organism>
<sequence>MVDVLGYDKFVTQRGDWGGLITRSMAMQYPQHVRAYYCNFMPCGLPAWYKAPLTMGRLILNTYLFTKREKQGLENLQYYMKEGNGYLKQQSTRPQSLGFGLGDSPIGLLGWFVEKFHEWMDVANYTMPDDEILKFVMMHGMQGVTPGLRYYKAAYQESGIRRMRLLHSSQKLRFRPWTGCKLLQMFNFIGNTRQEDIFRLSNARMRWWGI</sequence>
<dbReference type="OrthoDB" id="7130006at2759"/>
<keyword evidence="2" id="KW-0378">Hydrolase</keyword>
<reference evidence="3" key="1">
    <citation type="submission" date="2021-03" db="EMBL/GenBank/DDBJ databases">
        <authorList>
            <person name="Tagirdzhanova G."/>
        </authorList>
    </citation>
    <scope>NUCLEOTIDE SEQUENCE</scope>
</reference>
<dbReference type="GO" id="GO:0097176">
    <property type="term" value="P:epoxide metabolic process"/>
    <property type="evidence" value="ECO:0007669"/>
    <property type="project" value="TreeGrafter"/>
</dbReference>
<comment type="caution">
    <text evidence="3">The sequence shown here is derived from an EMBL/GenBank/DDBJ whole genome shotgun (WGS) entry which is preliminary data.</text>
</comment>
<evidence type="ECO:0000313" key="3">
    <source>
        <dbReference type="EMBL" id="CAF9942744.1"/>
    </source>
</evidence>
<accession>A0A8H3J8R3</accession>
<protein>
    <submittedName>
        <fullName evidence="3">Uncharacterized protein</fullName>
    </submittedName>
</protein>
<dbReference type="SUPFAM" id="SSF53474">
    <property type="entry name" value="alpha/beta-Hydrolases"/>
    <property type="match status" value="1"/>
</dbReference>
<evidence type="ECO:0000313" key="4">
    <source>
        <dbReference type="Proteomes" id="UP000664203"/>
    </source>
</evidence>
<name>A0A8H3J8R3_9LECA</name>
<dbReference type="InterPro" id="IPR029058">
    <property type="entry name" value="AB_hydrolase_fold"/>
</dbReference>
<dbReference type="EMBL" id="CAJPDR010000805">
    <property type="protein sequence ID" value="CAF9942744.1"/>
    <property type="molecule type" value="Genomic_DNA"/>
</dbReference>
<dbReference type="GO" id="GO:0004301">
    <property type="term" value="F:epoxide hydrolase activity"/>
    <property type="evidence" value="ECO:0007669"/>
    <property type="project" value="TreeGrafter"/>
</dbReference>
<proteinExistence type="inferred from homology"/>
<evidence type="ECO:0000256" key="2">
    <source>
        <dbReference type="ARBA" id="ARBA00022801"/>
    </source>
</evidence>
<gene>
    <name evidence="3" type="ORF">ALECFALPRED_009996</name>
</gene>